<keyword evidence="3" id="KW-1185">Reference proteome</keyword>
<dbReference type="Proteomes" id="UP000253273">
    <property type="component" value="Chromosome"/>
</dbReference>
<name>A0A345E300_9EURY</name>
<dbReference type="OrthoDB" id="290612at2157"/>
<feature type="transmembrane region" description="Helical" evidence="1">
    <location>
        <begin position="103"/>
        <end position="123"/>
    </location>
</feature>
<reference evidence="2 3" key="1">
    <citation type="submission" date="2018-07" db="EMBL/GenBank/DDBJ databases">
        <title>Genome sequences of Haloplanus sp. CBA1113.</title>
        <authorList>
            <person name="Kim Y.B."/>
            <person name="Roh S.W."/>
        </authorList>
    </citation>
    <scope>NUCLEOTIDE SEQUENCE [LARGE SCALE GENOMIC DNA]</scope>
    <source>
        <strain evidence="2 3">CBA1113</strain>
    </source>
</reference>
<feature type="transmembrane region" description="Helical" evidence="1">
    <location>
        <begin position="28"/>
        <end position="47"/>
    </location>
</feature>
<evidence type="ECO:0000256" key="1">
    <source>
        <dbReference type="SAM" id="Phobius"/>
    </source>
</evidence>
<dbReference type="EMBL" id="CP031150">
    <property type="protein sequence ID" value="AXG06572.1"/>
    <property type="molecule type" value="Genomic_DNA"/>
</dbReference>
<dbReference type="RefSeq" id="WP_114585710.1">
    <property type="nucleotide sequence ID" value="NZ_CP031150.1"/>
</dbReference>
<evidence type="ECO:0000313" key="2">
    <source>
        <dbReference type="EMBL" id="AXG06572.1"/>
    </source>
</evidence>
<organism evidence="2 3">
    <name type="scientific">Haloplanus rubicundus</name>
    <dbReference type="NCBI Taxonomy" id="1547898"/>
    <lineage>
        <taxon>Archaea</taxon>
        <taxon>Methanobacteriati</taxon>
        <taxon>Methanobacteriota</taxon>
        <taxon>Stenosarchaea group</taxon>
        <taxon>Halobacteria</taxon>
        <taxon>Halobacteriales</taxon>
        <taxon>Haloferacaceae</taxon>
        <taxon>Haloplanus</taxon>
    </lineage>
</organism>
<dbReference type="AlphaFoldDB" id="A0A345E300"/>
<accession>A0A345E300</accession>
<proteinExistence type="predicted"/>
<keyword evidence="1" id="KW-0472">Membrane</keyword>
<dbReference type="KEGG" id="haj:DU500_09110"/>
<protein>
    <submittedName>
        <fullName evidence="2">Uncharacterized protein</fullName>
    </submittedName>
</protein>
<gene>
    <name evidence="2" type="ORF">DU500_09110</name>
</gene>
<keyword evidence="1" id="KW-1133">Transmembrane helix</keyword>
<evidence type="ECO:0000313" key="3">
    <source>
        <dbReference type="Proteomes" id="UP000253273"/>
    </source>
</evidence>
<sequence length="152" mass="15834">MSADDGVRLDSAKTWIEYGDSFRNFGQAFLAVGSGITAFVGGSIIALGETAVNFYATIIDAFAQGGGDFIAAFTSAPANFIGSSFNSAAAELQSAPWNELGPFLPLLAAIIGIGVVAVVTWYLDRRDSDVPGTGIDIPIIGNDEDGDFTDEQ</sequence>
<keyword evidence="1" id="KW-0812">Transmembrane</keyword>
<dbReference type="GeneID" id="37283541"/>